<dbReference type="SMART" id="SM00116">
    <property type="entry name" value="CBS"/>
    <property type="match status" value="1"/>
</dbReference>
<keyword evidence="2" id="KW-0129">CBS domain</keyword>
<evidence type="ECO:0000313" key="5">
    <source>
        <dbReference type="Proteomes" id="UP000715781"/>
    </source>
</evidence>
<dbReference type="InterPro" id="IPR056079">
    <property type="entry name" value="DUF7662"/>
</dbReference>
<name>A0A951Q1W5_9NOST</name>
<dbReference type="Pfam" id="PF14088">
    <property type="entry name" value="DUF4268"/>
    <property type="match status" value="1"/>
</dbReference>
<evidence type="ECO:0000256" key="1">
    <source>
        <dbReference type="ARBA" id="ARBA00022737"/>
    </source>
</evidence>
<feature type="domain" description="CBS" evidence="3">
    <location>
        <begin position="8"/>
        <end position="68"/>
    </location>
</feature>
<keyword evidence="1" id="KW-0677">Repeat</keyword>
<evidence type="ECO:0000313" key="4">
    <source>
        <dbReference type="EMBL" id="MBW4563771.1"/>
    </source>
</evidence>
<dbReference type="InterPro" id="IPR046342">
    <property type="entry name" value="CBS_dom_sf"/>
</dbReference>
<dbReference type="InterPro" id="IPR051462">
    <property type="entry name" value="CBS_domain-containing"/>
</dbReference>
<proteinExistence type="predicted"/>
<sequence length="594" mass="68297">MPFTVQDLIKDKQKPVTVYSNDSVQKAVDLMIEYDFSQIPVVDNQDKLLGIVTSDSILRALKNLNVTLSDLTVNPHAMSKMSKKHLFTANEELFALLDTLKDTYAVIIVDVEGKVTGIVTSYDTTDYFRRRAEDTMLVEDIESMIKDYVRAAFNQAPGEDDTQELKEVIKECLGSRQENIGRFRNGVNSYLKISNNNQSELNQQFLEEAFSKSFENKQSGIKSFDELTLFEYSQLFLNNKSWSHYGTILGDKKAMSGLLDNVRKTRNRLAHFRDEISATQRDQLRYCSDLLERCQSVIVKSEQVKFSEFIEDTLIHSEQLPNDKSTVLVSSTEDIILEAEEITPEEITPEESPLALLALYLQNQPVTRDKLMLKFKDIENTIKSELPTVARRHRSWWANDSVNHPQSQQWLNIGWCVSTVDISAEEVTFSRIKKQQKAYIDFFSALIAKLEESAKFSLKPPQSQDGRHFVSIAGIPEGGAYSATLAFAFTRSNQLRVELYIAKNDQQENKRIFDSLHKRKNEIEAELGENLSWESHEYRRESRIALYHHGSINDSEEKLANLQKWAVNAMIRFQKVMNEKVSEVLYEYTNKPQI</sequence>
<dbReference type="PANTHER" id="PTHR48108">
    <property type="entry name" value="CBS DOMAIN-CONTAINING PROTEIN CBSX2, CHLOROPLASTIC"/>
    <property type="match status" value="1"/>
</dbReference>
<dbReference type="EMBL" id="JAHHHN010000015">
    <property type="protein sequence ID" value="MBW4563771.1"/>
    <property type="molecule type" value="Genomic_DNA"/>
</dbReference>
<dbReference type="Pfam" id="PF00571">
    <property type="entry name" value="CBS"/>
    <property type="match status" value="1"/>
</dbReference>
<dbReference type="InterPro" id="IPR025364">
    <property type="entry name" value="DUF4268"/>
</dbReference>
<dbReference type="Proteomes" id="UP000715781">
    <property type="component" value="Unassembled WGS sequence"/>
</dbReference>
<evidence type="ECO:0000256" key="2">
    <source>
        <dbReference type="PROSITE-ProRule" id="PRU00703"/>
    </source>
</evidence>
<comment type="caution">
    <text evidence="4">The sequence shown here is derived from an EMBL/GenBank/DDBJ whole genome shotgun (WGS) entry which is preliminary data.</text>
</comment>
<reference evidence="4" key="2">
    <citation type="journal article" date="2022" name="Microbiol. Resour. Announc.">
        <title>Metagenome Sequencing to Explore Phylogenomics of Terrestrial Cyanobacteria.</title>
        <authorList>
            <person name="Ward R.D."/>
            <person name="Stajich J.E."/>
            <person name="Johansen J.R."/>
            <person name="Huntemann M."/>
            <person name="Clum A."/>
            <person name="Foster B."/>
            <person name="Foster B."/>
            <person name="Roux S."/>
            <person name="Palaniappan K."/>
            <person name="Varghese N."/>
            <person name="Mukherjee S."/>
            <person name="Reddy T.B.K."/>
            <person name="Daum C."/>
            <person name="Copeland A."/>
            <person name="Chen I.A."/>
            <person name="Ivanova N.N."/>
            <person name="Kyrpides N.C."/>
            <person name="Shapiro N."/>
            <person name="Eloe-Fadrosh E.A."/>
            <person name="Pietrasiak N."/>
        </authorList>
    </citation>
    <scope>NUCLEOTIDE SEQUENCE</scope>
    <source>
        <strain evidence="4">JT2-VF2</strain>
    </source>
</reference>
<accession>A0A951Q1W5</accession>
<dbReference type="InterPro" id="IPR000644">
    <property type="entry name" value="CBS_dom"/>
</dbReference>
<gene>
    <name evidence="4" type="ORF">KME32_22025</name>
</gene>
<dbReference type="PROSITE" id="PS51371">
    <property type="entry name" value="CBS"/>
    <property type="match status" value="1"/>
</dbReference>
<dbReference type="PANTHER" id="PTHR48108:SF26">
    <property type="entry name" value="CBS DOMAIN-CONTAINING PROTEIN DDB_G0289609"/>
    <property type="match status" value="1"/>
</dbReference>
<dbReference type="SUPFAM" id="SSF54631">
    <property type="entry name" value="CBS-domain pair"/>
    <property type="match status" value="1"/>
</dbReference>
<dbReference type="Pfam" id="PF24698">
    <property type="entry name" value="DUF7662"/>
    <property type="match status" value="1"/>
</dbReference>
<evidence type="ECO:0000259" key="3">
    <source>
        <dbReference type="PROSITE" id="PS51371"/>
    </source>
</evidence>
<dbReference type="Gene3D" id="3.10.580.10">
    <property type="entry name" value="CBS-domain"/>
    <property type="match status" value="1"/>
</dbReference>
<dbReference type="AlphaFoldDB" id="A0A951Q1W5"/>
<reference evidence="4" key="1">
    <citation type="submission" date="2021-05" db="EMBL/GenBank/DDBJ databases">
        <authorList>
            <person name="Pietrasiak N."/>
            <person name="Ward R."/>
            <person name="Stajich J.E."/>
            <person name="Kurbessoian T."/>
        </authorList>
    </citation>
    <scope>NUCLEOTIDE SEQUENCE</scope>
    <source>
        <strain evidence="4">JT2-VF2</strain>
    </source>
</reference>
<organism evidence="4 5">
    <name type="scientific">Mojavia pulchra JT2-VF2</name>
    <dbReference type="NCBI Taxonomy" id="287848"/>
    <lineage>
        <taxon>Bacteria</taxon>
        <taxon>Bacillati</taxon>
        <taxon>Cyanobacteriota</taxon>
        <taxon>Cyanophyceae</taxon>
        <taxon>Nostocales</taxon>
        <taxon>Nostocaceae</taxon>
    </lineage>
</organism>
<protein>
    <submittedName>
        <fullName evidence="4">DUF4268 domain-containing protein</fullName>
    </submittedName>
</protein>